<dbReference type="SUPFAM" id="SSF55729">
    <property type="entry name" value="Acyl-CoA N-acyltransferases (Nat)"/>
    <property type="match status" value="1"/>
</dbReference>
<dbReference type="InterPro" id="IPR016181">
    <property type="entry name" value="Acyl_CoA_acyltransferase"/>
</dbReference>
<evidence type="ECO:0000313" key="2">
    <source>
        <dbReference type="EMBL" id="KAA2242098.1"/>
    </source>
</evidence>
<dbReference type="EMBL" id="VUOA01000007">
    <property type="protein sequence ID" value="KAA2242098.1"/>
    <property type="molecule type" value="Genomic_DNA"/>
</dbReference>
<dbReference type="OrthoDB" id="572496at2"/>
<keyword evidence="2" id="KW-0808">Transferase</keyword>
<comment type="caution">
    <text evidence="2">The sequence shown here is derived from an EMBL/GenBank/DDBJ whole genome shotgun (WGS) entry which is preliminary data.</text>
</comment>
<dbReference type="CDD" id="cd04301">
    <property type="entry name" value="NAT_SF"/>
    <property type="match status" value="1"/>
</dbReference>
<dbReference type="Pfam" id="PF13508">
    <property type="entry name" value="Acetyltransf_7"/>
    <property type="match status" value="1"/>
</dbReference>
<keyword evidence="3" id="KW-1185">Reference proteome</keyword>
<dbReference type="Gene3D" id="3.40.630.30">
    <property type="match status" value="1"/>
</dbReference>
<accession>A0A5B2VU17</accession>
<protein>
    <submittedName>
        <fullName evidence="2">GNAT family N-acetyltransferase</fullName>
    </submittedName>
</protein>
<dbReference type="PROSITE" id="PS51186">
    <property type="entry name" value="GNAT"/>
    <property type="match status" value="1"/>
</dbReference>
<name>A0A5B2VU17_9HYPH</name>
<reference evidence="2 3" key="1">
    <citation type="submission" date="2019-09" db="EMBL/GenBank/DDBJ databases">
        <title>Salinarimonas rosea gen. nov., sp. nov., a new member of the a-2 subgroup of the Proteobacteria.</title>
        <authorList>
            <person name="Liu J."/>
        </authorList>
    </citation>
    <scope>NUCLEOTIDE SEQUENCE [LARGE SCALE GENOMIC DNA]</scope>
    <source>
        <strain evidence="2 3">BN140002</strain>
    </source>
</reference>
<feature type="domain" description="N-acetyltransferase" evidence="1">
    <location>
        <begin position="6"/>
        <end position="154"/>
    </location>
</feature>
<evidence type="ECO:0000313" key="3">
    <source>
        <dbReference type="Proteomes" id="UP000323142"/>
    </source>
</evidence>
<organism evidence="2 3">
    <name type="scientific">Salinarimonas soli</name>
    <dbReference type="NCBI Taxonomy" id="1638099"/>
    <lineage>
        <taxon>Bacteria</taxon>
        <taxon>Pseudomonadati</taxon>
        <taxon>Pseudomonadota</taxon>
        <taxon>Alphaproteobacteria</taxon>
        <taxon>Hyphomicrobiales</taxon>
        <taxon>Salinarimonadaceae</taxon>
        <taxon>Salinarimonas</taxon>
    </lineage>
</organism>
<dbReference type="Proteomes" id="UP000323142">
    <property type="component" value="Unassembled WGS sequence"/>
</dbReference>
<dbReference type="RefSeq" id="WP_149815706.1">
    <property type="nucleotide sequence ID" value="NZ_VUOA01000007.1"/>
</dbReference>
<gene>
    <name evidence="2" type="ORF">F0L46_03800</name>
</gene>
<proteinExistence type="predicted"/>
<evidence type="ECO:0000259" key="1">
    <source>
        <dbReference type="PROSITE" id="PS51186"/>
    </source>
</evidence>
<dbReference type="InterPro" id="IPR000182">
    <property type="entry name" value="GNAT_dom"/>
</dbReference>
<dbReference type="AlphaFoldDB" id="A0A5B2VU17"/>
<dbReference type="GO" id="GO:0016747">
    <property type="term" value="F:acyltransferase activity, transferring groups other than amino-acyl groups"/>
    <property type="evidence" value="ECO:0007669"/>
    <property type="project" value="InterPro"/>
</dbReference>
<reference evidence="2 3" key="2">
    <citation type="submission" date="2019-09" db="EMBL/GenBank/DDBJ databases">
        <authorList>
            <person name="Jin C."/>
        </authorList>
    </citation>
    <scope>NUCLEOTIDE SEQUENCE [LARGE SCALE GENOMIC DNA]</scope>
    <source>
        <strain evidence="2 3">BN140002</strain>
    </source>
</reference>
<sequence>MSVGAYRIRAAAGSDLAALPGLDPSAVSPARLGAARDAGLLWVAAAPGMDAPVGYLAAGRLEQGLLVEHIAVAAAHRRRGVGATLLAAAVDRARWSFEPAVLLVADPDLPWSGPFFARYGFVSLAPTRLPPDLAARVGRGGPHASRLVAMAKRL</sequence>